<dbReference type="EnsemblPlants" id="OGLUM01G42500.1">
    <property type="protein sequence ID" value="OGLUM01G42500.1"/>
    <property type="gene ID" value="OGLUM01G42500"/>
</dbReference>
<sequence length="139" mass="14831">MLWPYMGIICTHIELRLASSFIIPLKLLANQIAVSRGDTLSFPKGFRTTASSSSLLCCSRSAESSRSPSRASARCLKDLTSRISFVGLASSLNPLLIAVVVEFTSGTVRNFTTSEQAVFELMVLVSEILGLGAAQSGSL</sequence>
<reference evidence="1" key="1">
    <citation type="submission" date="2013-08" db="EMBL/GenBank/DDBJ databases">
        <title>Oryza genome evolution.</title>
        <authorList>
            <person name="Wing R.A."/>
            <person name="Panaud O."/>
            <person name="Oliveira A.C."/>
        </authorList>
    </citation>
    <scope>NUCLEOTIDE SEQUENCE</scope>
</reference>
<dbReference type="HOGENOM" id="CLU_1848212_0_0_1"/>
<reference evidence="1" key="2">
    <citation type="submission" date="2015-04" db="UniProtKB">
        <authorList>
            <consortium name="EnsemblPlants"/>
        </authorList>
    </citation>
    <scope>IDENTIFICATION</scope>
</reference>
<reference evidence="1" key="3">
    <citation type="submission" date="2018-05" db="EMBL/GenBank/DDBJ databases">
        <title>OgluRS3 (Oryza glumaepatula Reference Sequence Version 3).</title>
        <authorList>
            <person name="Zhang J."/>
            <person name="Kudrna D."/>
            <person name="Lee S."/>
            <person name="Talag J."/>
            <person name="Welchert J."/>
            <person name="Wing R.A."/>
        </authorList>
    </citation>
    <scope>NUCLEOTIDE SEQUENCE [LARGE SCALE GENOMIC DNA]</scope>
</reference>
<name>A0A0D9YHU5_9ORYZ</name>
<organism evidence="1">
    <name type="scientific">Oryza glumipatula</name>
    <dbReference type="NCBI Taxonomy" id="40148"/>
    <lineage>
        <taxon>Eukaryota</taxon>
        <taxon>Viridiplantae</taxon>
        <taxon>Streptophyta</taxon>
        <taxon>Embryophyta</taxon>
        <taxon>Tracheophyta</taxon>
        <taxon>Spermatophyta</taxon>
        <taxon>Magnoliopsida</taxon>
        <taxon>Liliopsida</taxon>
        <taxon>Poales</taxon>
        <taxon>Poaceae</taxon>
        <taxon>BOP clade</taxon>
        <taxon>Oryzoideae</taxon>
        <taxon>Oryzeae</taxon>
        <taxon>Oryzinae</taxon>
        <taxon>Oryza</taxon>
    </lineage>
</organism>
<dbReference type="AlphaFoldDB" id="A0A0D9YHU5"/>
<proteinExistence type="predicted"/>
<keyword evidence="2" id="KW-1185">Reference proteome</keyword>
<accession>A0A0D9YHU5</accession>
<dbReference type="Gramene" id="OGLUM01G42500.1">
    <property type="protein sequence ID" value="OGLUM01G42500.1"/>
    <property type="gene ID" value="OGLUM01G42500"/>
</dbReference>
<protein>
    <submittedName>
        <fullName evidence="1">Uncharacterized protein</fullName>
    </submittedName>
</protein>
<dbReference type="Proteomes" id="UP000026961">
    <property type="component" value="Chromosome 1"/>
</dbReference>
<evidence type="ECO:0000313" key="1">
    <source>
        <dbReference type="EnsemblPlants" id="OGLUM01G42500.1"/>
    </source>
</evidence>
<evidence type="ECO:0000313" key="2">
    <source>
        <dbReference type="Proteomes" id="UP000026961"/>
    </source>
</evidence>